<keyword evidence="3 6" id="KW-0812">Transmembrane</keyword>
<evidence type="ECO:0000259" key="7">
    <source>
        <dbReference type="Pfam" id="PF00892"/>
    </source>
</evidence>
<dbReference type="PANTHER" id="PTHR32322">
    <property type="entry name" value="INNER MEMBRANE TRANSPORTER"/>
    <property type="match status" value="1"/>
</dbReference>
<dbReference type="InterPro" id="IPR050638">
    <property type="entry name" value="AA-Vitamin_Transporters"/>
</dbReference>
<gene>
    <name evidence="8" type="ORF">BJZ21_003774</name>
</gene>
<feature type="transmembrane region" description="Helical" evidence="6">
    <location>
        <begin position="100"/>
        <end position="126"/>
    </location>
</feature>
<feature type="transmembrane region" description="Helical" evidence="6">
    <location>
        <begin position="289"/>
        <end position="306"/>
    </location>
</feature>
<protein>
    <submittedName>
        <fullName evidence="8">DME family drug/metabolite transporter</fullName>
    </submittedName>
</protein>
<feature type="domain" description="EamA" evidence="7">
    <location>
        <begin position="18"/>
        <end position="131"/>
    </location>
</feature>
<dbReference type="AlphaFoldDB" id="A0A7Y9E9I1"/>
<evidence type="ECO:0000313" key="9">
    <source>
        <dbReference type="Proteomes" id="UP000535511"/>
    </source>
</evidence>
<evidence type="ECO:0000313" key="8">
    <source>
        <dbReference type="EMBL" id="NYD43691.1"/>
    </source>
</evidence>
<dbReference type="InterPro" id="IPR037185">
    <property type="entry name" value="EmrE-like"/>
</dbReference>
<evidence type="ECO:0000256" key="3">
    <source>
        <dbReference type="ARBA" id="ARBA00022692"/>
    </source>
</evidence>
<evidence type="ECO:0000256" key="4">
    <source>
        <dbReference type="ARBA" id="ARBA00022989"/>
    </source>
</evidence>
<feature type="transmembrane region" description="Helical" evidence="6">
    <location>
        <begin position="233"/>
        <end position="256"/>
    </location>
</feature>
<feature type="transmembrane region" description="Helical" evidence="6">
    <location>
        <begin position="166"/>
        <end position="187"/>
    </location>
</feature>
<keyword evidence="4 6" id="KW-1133">Transmembrane helix</keyword>
<evidence type="ECO:0000256" key="5">
    <source>
        <dbReference type="ARBA" id="ARBA00023136"/>
    </source>
</evidence>
<feature type="domain" description="EamA" evidence="7">
    <location>
        <begin position="168"/>
        <end position="303"/>
    </location>
</feature>
<evidence type="ECO:0000256" key="2">
    <source>
        <dbReference type="ARBA" id="ARBA00007362"/>
    </source>
</evidence>
<dbReference type="RefSeq" id="WP_218851560.1">
    <property type="nucleotide sequence ID" value="NZ_JACCBG010000001.1"/>
</dbReference>
<dbReference type="PANTHER" id="PTHR32322:SF2">
    <property type="entry name" value="EAMA DOMAIN-CONTAINING PROTEIN"/>
    <property type="match status" value="1"/>
</dbReference>
<reference evidence="8 9" key="1">
    <citation type="submission" date="2020-07" db="EMBL/GenBank/DDBJ databases">
        <title>Sequencing the genomes of 1000 actinobacteria strains.</title>
        <authorList>
            <person name="Klenk H.-P."/>
        </authorList>
    </citation>
    <scope>NUCLEOTIDE SEQUENCE [LARGE SCALE GENOMIC DNA]</scope>
    <source>
        <strain evidence="8 9">DSM 21350</strain>
    </source>
</reference>
<dbReference type="InterPro" id="IPR000620">
    <property type="entry name" value="EamA_dom"/>
</dbReference>
<keyword evidence="5 6" id="KW-0472">Membrane</keyword>
<feature type="transmembrane region" description="Helical" evidence="6">
    <location>
        <begin position="51"/>
        <end position="69"/>
    </location>
</feature>
<dbReference type="Pfam" id="PF00892">
    <property type="entry name" value="EamA"/>
    <property type="match status" value="2"/>
</dbReference>
<organism evidence="8 9">
    <name type="scientific">Nocardioides panaciterrulae</name>
    <dbReference type="NCBI Taxonomy" id="661492"/>
    <lineage>
        <taxon>Bacteria</taxon>
        <taxon>Bacillati</taxon>
        <taxon>Actinomycetota</taxon>
        <taxon>Actinomycetes</taxon>
        <taxon>Propionibacteriales</taxon>
        <taxon>Nocardioidaceae</taxon>
        <taxon>Nocardioides</taxon>
    </lineage>
</organism>
<proteinExistence type="inferred from homology"/>
<feature type="transmembrane region" description="Helical" evidence="6">
    <location>
        <begin position="263"/>
        <end position="283"/>
    </location>
</feature>
<keyword evidence="9" id="KW-1185">Reference proteome</keyword>
<dbReference type="GO" id="GO:0016020">
    <property type="term" value="C:membrane"/>
    <property type="evidence" value="ECO:0007669"/>
    <property type="project" value="UniProtKB-SubCell"/>
</dbReference>
<feature type="transmembrane region" description="Helical" evidence="6">
    <location>
        <begin position="138"/>
        <end position="160"/>
    </location>
</feature>
<comment type="subcellular location">
    <subcellularLocation>
        <location evidence="1">Membrane</location>
        <topology evidence="1">Multi-pass membrane protein</topology>
    </subcellularLocation>
</comment>
<dbReference type="EMBL" id="JACCBG010000001">
    <property type="protein sequence ID" value="NYD43691.1"/>
    <property type="molecule type" value="Genomic_DNA"/>
</dbReference>
<sequence>MATETSPPARTDLRARVGLAQVCAAGLLWGTIGVFVQLVHRHAPLSALTIGGWRAVVAGLVVVTAALVARRVPAVLLLVRSHGGRVVAAGLTTAAFQLCYFVAVVAVGVSVATVVALGLAPVLLVAVDSVRRRDARALLQLPVVAAVAGLALVCGGSGAGTTGPHPLLGVLTAVVAGISYAAATALSEPLSRRTDPLSLATATMVVASVAMGAFGLVVAGVRGAPVTTADPVAVGGLVYLGAVTMALAYGLLYAGLRTTPSGAALVATLLEPVAAVSLSAVFLGERLGVAGLAGSLLIVLAIASLGRRSRPPQPEPH</sequence>
<feature type="transmembrane region" description="Helical" evidence="6">
    <location>
        <begin position="18"/>
        <end position="39"/>
    </location>
</feature>
<name>A0A7Y9E9I1_9ACTN</name>
<accession>A0A7Y9E9I1</accession>
<dbReference type="SUPFAM" id="SSF103481">
    <property type="entry name" value="Multidrug resistance efflux transporter EmrE"/>
    <property type="match status" value="1"/>
</dbReference>
<comment type="caution">
    <text evidence="8">The sequence shown here is derived from an EMBL/GenBank/DDBJ whole genome shotgun (WGS) entry which is preliminary data.</text>
</comment>
<comment type="similarity">
    <text evidence="2">Belongs to the EamA transporter family.</text>
</comment>
<dbReference type="Proteomes" id="UP000535511">
    <property type="component" value="Unassembled WGS sequence"/>
</dbReference>
<evidence type="ECO:0000256" key="6">
    <source>
        <dbReference type="SAM" id="Phobius"/>
    </source>
</evidence>
<evidence type="ECO:0000256" key="1">
    <source>
        <dbReference type="ARBA" id="ARBA00004141"/>
    </source>
</evidence>
<feature type="transmembrane region" description="Helical" evidence="6">
    <location>
        <begin position="199"/>
        <end position="221"/>
    </location>
</feature>